<evidence type="ECO:0008006" key="4">
    <source>
        <dbReference type="Google" id="ProtNLM"/>
    </source>
</evidence>
<dbReference type="EMBL" id="JBIALX010000027">
    <property type="protein sequence ID" value="MFF0458414.1"/>
    <property type="molecule type" value="Genomic_DNA"/>
</dbReference>
<organism evidence="2 3">
    <name type="scientific">Nocardia africana</name>
    <dbReference type="NCBI Taxonomy" id="134964"/>
    <lineage>
        <taxon>Bacteria</taxon>
        <taxon>Bacillati</taxon>
        <taxon>Actinomycetota</taxon>
        <taxon>Actinomycetes</taxon>
        <taxon>Mycobacteriales</taxon>
        <taxon>Nocardiaceae</taxon>
        <taxon>Nocardia</taxon>
    </lineage>
</organism>
<sequence>MTIPQPIPDPAPTPAPTSTGAPGSDRVRGPNTAQAALLRRLRDVCDGLRRMQETGRLGGEFGHFPAELWHDYLNDMHDRADALTALGRAGGIPAPWLDHARGHSATTQAAQIPDRWPGTDARARAELIVAVGAQARELGHIAAVHAAYRSRIAPEPDRDQDAFAETLGQRWDRIGTVAALLQPMCAERGEIWPDLESPAWLASFAQPVRDIGPAELARRWHTHLSAPDTAVSTHAALADYGDLTWEPDRELVPPPQALIDQISAALHPGRSVDTAVGGGTAIDADIAAALPDVAREFLPESPTPEANQAAGGAVDNGPEP</sequence>
<comment type="caution">
    <text evidence="2">The sequence shown here is derived from an EMBL/GenBank/DDBJ whole genome shotgun (WGS) entry which is preliminary data.</text>
</comment>
<feature type="compositionally biased region" description="Pro residues" evidence="1">
    <location>
        <begin position="1"/>
        <end position="15"/>
    </location>
</feature>
<accession>A0ABW6NWW2</accession>
<feature type="region of interest" description="Disordered" evidence="1">
    <location>
        <begin position="1"/>
        <end position="30"/>
    </location>
</feature>
<name>A0ABW6NWW2_9NOCA</name>
<gene>
    <name evidence="2" type="ORF">ACFYTH_34115</name>
</gene>
<evidence type="ECO:0000313" key="3">
    <source>
        <dbReference type="Proteomes" id="UP001601521"/>
    </source>
</evidence>
<evidence type="ECO:0000256" key="1">
    <source>
        <dbReference type="SAM" id="MobiDB-lite"/>
    </source>
</evidence>
<feature type="region of interest" description="Disordered" evidence="1">
    <location>
        <begin position="298"/>
        <end position="320"/>
    </location>
</feature>
<keyword evidence="3" id="KW-1185">Reference proteome</keyword>
<reference evidence="2 3" key="1">
    <citation type="submission" date="2024-10" db="EMBL/GenBank/DDBJ databases">
        <title>The Natural Products Discovery Center: Release of the First 8490 Sequenced Strains for Exploring Actinobacteria Biosynthetic Diversity.</title>
        <authorList>
            <person name="Kalkreuter E."/>
            <person name="Kautsar S.A."/>
            <person name="Yang D."/>
            <person name="Bader C.D."/>
            <person name="Teijaro C.N."/>
            <person name="Fluegel L."/>
            <person name="Davis C.M."/>
            <person name="Simpson J.R."/>
            <person name="Lauterbach L."/>
            <person name="Steele A.D."/>
            <person name="Gui C."/>
            <person name="Meng S."/>
            <person name="Li G."/>
            <person name="Viehrig K."/>
            <person name="Ye F."/>
            <person name="Su P."/>
            <person name="Kiefer A.F."/>
            <person name="Nichols A."/>
            <person name="Cepeda A.J."/>
            <person name="Yan W."/>
            <person name="Fan B."/>
            <person name="Jiang Y."/>
            <person name="Adhikari A."/>
            <person name="Zheng C.-J."/>
            <person name="Schuster L."/>
            <person name="Cowan T.M."/>
            <person name="Smanski M.J."/>
            <person name="Chevrette M.G."/>
            <person name="De Carvalho L.P.S."/>
            <person name="Shen B."/>
        </authorList>
    </citation>
    <scope>NUCLEOTIDE SEQUENCE [LARGE SCALE GENOMIC DNA]</scope>
    <source>
        <strain evidence="2 3">NPDC004550</strain>
    </source>
</reference>
<dbReference type="RefSeq" id="WP_387255976.1">
    <property type="nucleotide sequence ID" value="NZ_JBIALX010000027.1"/>
</dbReference>
<evidence type="ECO:0000313" key="2">
    <source>
        <dbReference type="EMBL" id="MFF0458414.1"/>
    </source>
</evidence>
<dbReference type="Proteomes" id="UP001601521">
    <property type="component" value="Unassembled WGS sequence"/>
</dbReference>
<proteinExistence type="predicted"/>
<protein>
    <recommendedName>
        <fullName evidence="4">DUF222 domain-containing protein</fullName>
    </recommendedName>
</protein>